<feature type="transmembrane region" description="Helical" evidence="1">
    <location>
        <begin position="156"/>
        <end position="179"/>
    </location>
</feature>
<dbReference type="AlphaFoldDB" id="U6MKW4"/>
<keyword evidence="3" id="KW-1185">Reference proteome</keyword>
<dbReference type="Proteomes" id="UP000030754">
    <property type="component" value="Unassembled WGS sequence"/>
</dbReference>
<name>U6MKW4_9EIME</name>
<dbReference type="RefSeq" id="XP_013441075.1">
    <property type="nucleotide sequence ID" value="XM_013585621.1"/>
</dbReference>
<evidence type="ECO:0008006" key="4">
    <source>
        <dbReference type="Google" id="ProtNLM"/>
    </source>
</evidence>
<accession>U6MKW4</accession>
<keyword evidence="1" id="KW-1133">Transmembrane helix</keyword>
<dbReference type="EMBL" id="HG722862">
    <property type="protein sequence ID" value="CDJ63713.1"/>
    <property type="molecule type" value="Genomic_DNA"/>
</dbReference>
<keyword evidence="1" id="KW-0472">Membrane</keyword>
<gene>
    <name evidence="2" type="ORF">ENH_00049420</name>
</gene>
<proteinExistence type="predicted"/>
<dbReference type="VEuPathDB" id="ToxoDB:ENH_00049420"/>
<reference evidence="2" key="1">
    <citation type="submission" date="2013-10" db="EMBL/GenBank/DDBJ databases">
        <title>Genomic analysis of the causative agents of coccidiosis in chickens.</title>
        <authorList>
            <person name="Reid A.J."/>
            <person name="Blake D."/>
            <person name="Billington K."/>
            <person name="Browne H."/>
            <person name="Dunn M."/>
            <person name="Hung S."/>
            <person name="Kawahara F."/>
            <person name="Miranda-Saavedra D."/>
            <person name="Mourier T."/>
            <person name="Nagra H."/>
            <person name="Otto T.D."/>
            <person name="Rawlings N."/>
            <person name="Sanchez A."/>
            <person name="Sanders M."/>
            <person name="Subramaniam C."/>
            <person name="Tay Y."/>
            <person name="Dear P."/>
            <person name="Doerig C."/>
            <person name="Gruber A."/>
            <person name="Parkinson J."/>
            <person name="Shirley M."/>
            <person name="Wan K.L."/>
            <person name="Berriman M."/>
            <person name="Tomley F."/>
            <person name="Pain A."/>
        </authorList>
    </citation>
    <scope>NUCLEOTIDE SEQUENCE [LARGE SCALE GENOMIC DNA]</scope>
    <source>
        <strain evidence="2">Houghton</strain>
    </source>
</reference>
<evidence type="ECO:0000313" key="3">
    <source>
        <dbReference type="Proteomes" id="UP000030754"/>
    </source>
</evidence>
<evidence type="ECO:0000256" key="1">
    <source>
        <dbReference type="SAM" id="Phobius"/>
    </source>
</evidence>
<protein>
    <recommendedName>
        <fullName evidence="4">Transmembrane protein</fullName>
    </recommendedName>
</protein>
<organism evidence="2 3">
    <name type="scientific">Eimeria necatrix</name>
    <dbReference type="NCBI Taxonomy" id="51315"/>
    <lineage>
        <taxon>Eukaryota</taxon>
        <taxon>Sar</taxon>
        <taxon>Alveolata</taxon>
        <taxon>Apicomplexa</taxon>
        <taxon>Conoidasida</taxon>
        <taxon>Coccidia</taxon>
        <taxon>Eucoccidiorida</taxon>
        <taxon>Eimeriorina</taxon>
        <taxon>Eimeriidae</taxon>
        <taxon>Eimeria</taxon>
    </lineage>
</organism>
<sequence>MIAAVLLSRQVNHCLALLPPAQAIKKMALLHRVWIASCLSMLLLSYTAAHQTKNILAADVLINGAVQTSVPLGHNPLLAQVHMTGGESSSNSFPAASADVERSLNQQAGVVSAGESLEEQNQQEAEETVGFSALQTSEEAEECSCVFAGVCLYKGACLWIAAVLSFGTLVFLFLVAWALQWVVSIPAEWILAKKRLEKVKGDAATDSTPLL</sequence>
<dbReference type="OrthoDB" id="347480at2759"/>
<dbReference type="GeneID" id="25475091"/>
<keyword evidence="1" id="KW-0812">Transmembrane</keyword>
<reference evidence="2" key="2">
    <citation type="submission" date="2013-10" db="EMBL/GenBank/DDBJ databases">
        <authorList>
            <person name="Aslett M."/>
        </authorList>
    </citation>
    <scope>NUCLEOTIDE SEQUENCE [LARGE SCALE GENOMIC DNA]</scope>
    <source>
        <strain evidence="2">Houghton</strain>
    </source>
</reference>
<evidence type="ECO:0000313" key="2">
    <source>
        <dbReference type="EMBL" id="CDJ63713.1"/>
    </source>
</evidence>